<accession>A0ABQ9XLG1</accession>
<evidence type="ECO:0000313" key="2">
    <source>
        <dbReference type="EMBL" id="KAK2951086.1"/>
    </source>
</evidence>
<keyword evidence="1" id="KW-0812">Transmembrane</keyword>
<dbReference type="Proteomes" id="UP001281761">
    <property type="component" value="Unassembled WGS sequence"/>
</dbReference>
<gene>
    <name evidence="2" type="ORF">BLNAU_13929</name>
</gene>
<evidence type="ECO:0000256" key="1">
    <source>
        <dbReference type="SAM" id="Phobius"/>
    </source>
</evidence>
<comment type="caution">
    <text evidence="2">The sequence shown here is derived from an EMBL/GenBank/DDBJ whole genome shotgun (WGS) entry which is preliminary data.</text>
</comment>
<reference evidence="2 3" key="1">
    <citation type="journal article" date="2022" name="bioRxiv">
        <title>Genomics of Preaxostyla Flagellates Illuminates Evolutionary Transitions and the Path Towards Mitochondrial Loss.</title>
        <authorList>
            <person name="Novak L.V.F."/>
            <person name="Treitli S.C."/>
            <person name="Pyrih J."/>
            <person name="Halakuc P."/>
            <person name="Pipaliya S.V."/>
            <person name="Vacek V."/>
            <person name="Brzon O."/>
            <person name="Soukal P."/>
            <person name="Eme L."/>
            <person name="Dacks J.B."/>
            <person name="Karnkowska A."/>
            <person name="Elias M."/>
            <person name="Hampl V."/>
        </authorList>
    </citation>
    <scope>NUCLEOTIDE SEQUENCE [LARGE SCALE GENOMIC DNA]</scope>
    <source>
        <strain evidence="2">NAU3</strain>
        <tissue evidence="2">Gut</tissue>
    </source>
</reference>
<keyword evidence="3" id="KW-1185">Reference proteome</keyword>
<protein>
    <submittedName>
        <fullName evidence="2">Uncharacterized protein</fullName>
    </submittedName>
</protein>
<keyword evidence="1" id="KW-0472">Membrane</keyword>
<evidence type="ECO:0000313" key="3">
    <source>
        <dbReference type="Proteomes" id="UP001281761"/>
    </source>
</evidence>
<keyword evidence="1" id="KW-1133">Transmembrane helix</keyword>
<feature type="transmembrane region" description="Helical" evidence="1">
    <location>
        <begin position="72"/>
        <end position="93"/>
    </location>
</feature>
<dbReference type="EMBL" id="JARBJD010000124">
    <property type="protein sequence ID" value="KAK2951086.1"/>
    <property type="molecule type" value="Genomic_DNA"/>
</dbReference>
<organism evidence="2 3">
    <name type="scientific">Blattamonas nauphoetae</name>
    <dbReference type="NCBI Taxonomy" id="2049346"/>
    <lineage>
        <taxon>Eukaryota</taxon>
        <taxon>Metamonada</taxon>
        <taxon>Preaxostyla</taxon>
        <taxon>Oxymonadida</taxon>
        <taxon>Blattamonas</taxon>
    </lineage>
</organism>
<name>A0ABQ9XLG1_9EUKA</name>
<feature type="transmembrane region" description="Helical" evidence="1">
    <location>
        <begin position="44"/>
        <end position="60"/>
    </location>
</feature>
<proteinExistence type="predicted"/>
<sequence length="104" mass="11539">MFLRRFPQYLTIACLALSLLLFLHSIFLLPFFTDSANASYSAKFADFAAFHLIGMMCSFGGNDKTRLNTVMLIVRALTFLGVSVGVFSLSRSFPAQNGALDRMN</sequence>